<name>A0A1J5PN62_9ZZZZ</name>
<dbReference type="EMBL" id="MLJW01003211">
    <property type="protein sequence ID" value="OIQ72578.1"/>
    <property type="molecule type" value="Genomic_DNA"/>
</dbReference>
<evidence type="ECO:0000313" key="1">
    <source>
        <dbReference type="EMBL" id="OIQ72578.1"/>
    </source>
</evidence>
<accession>A0A1J5PN62</accession>
<protein>
    <submittedName>
        <fullName evidence="1">Uncharacterized protein</fullName>
    </submittedName>
</protein>
<proteinExistence type="predicted"/>
<reference evidence="1" key="1">
    <citation type="submission" date="2016-10" db="EMBL/GenBank/DDBJ databases">
        <title>Sequence of Gallionella enrichment culture.</title>
        <authorList>
            <person name="Poehlein A."/>
            <person name="Muehling M."/>
            <person name="Daniel R."/>
        </authorList>
    </citation>
    <scope>NUCLEOTIDE SEQUENCE</scope>
</reference>
<sequence>MEGAASAAVLSEASPDIVTSWRAPLDPSIMVTVLCSDDPVLLADLATGSEPLAGAMAGFSSAGPSGRIAMRVIGSPPCGLSLKRAKPAKAARNSPNRTATACIPVNGSRSRRFRRTVSCPSGALRSSAVSAIELPESAGPTIPRQGKTTADAALWPCAKPASAGRRRLNRSARYLIASAAGPQGSHQLFCGVFSTRPGVSRRIKARAKNASLENLQIKRRPKGRLFERNEGSRISWLPCWKACRSPPCRRWQARWR</sequence>
<gene>
    <name evidence="1" type="ORF">GALL_457950</name>
</gene>
<comment type="caution">
    <text evidence="1">The sequence shown here is derived from an EMBL/GenBank/DDBJ whole genome shotgun (WGS) entry which is preliminary data.</text>
</comment>
<dbReference type="AlphaFoldDB" id="A0A1J5PN62"/>
<organism evidence="1">
    <name type="scientific">mine drainage metagenome</name>
    <dbReference type="NCBI Taxonomy" id="410659"/>
    <lineage>
        <taxon>unclassified sequences</taxon>
        <taxon>metagenomes</taxon>
        <taxon>ecological metagenomes</taxon>
    </lineage>
</organism>